<feature type="domain" description="DUF6606" evidence="10">
    <location>
        <begin position="17"/>
        <end position="289"/>
    </location>
</feature>
<evidence type="ECO:0000256" key="2">
    <source>
        <dbReference type="ARBA" id="ARBA00012759"/>
    </source>
</evidence>
<dbReference type="VEuPathDB" id="FungiDB:TERG_00561"/>
<dbReference type="VEuPathDB" id="FungiDB:TERG_11589"/>
<dbReference type="EC" id="3.4.19.12" evidence="2"/>
<comment type="caution">
    <text evidence="11">The sequence shown here is derived from an EMBL/GenBank/DDBJ whole genome shotgun (WGS) entry which is preliminary data.</text>
</comment>
<keyword evidence="4" id="KW-0833">Ubl conjugation pathway</keyword>
<evidence type="ECO:0000256" key="4">
    <source>
        <dbReference type="ARBA" id="ARBA00022786"/>
    </source>
</evidence>
<reference evidence="11 12" key="1">
    <citation type="submission" date="2016-05" db="EMBL/GenBank/DDBJ databases">
        <title>Genome sequencing of Trichophyton rubrum CMCC(F)T1i isolated from hair.</title>
        <authorList>
            <person name="Zhan P."/>
            <person name="Tao Y."/>
            <person name="Liu W."/>
        </authorList>
    </citation>
    <scope>NUCLEOTIDE SEQUENCE [LARGE SCALE GENOMIC DNA]</scope>
    <source>
        <strain evidence="12">CMCC(F)T1i</strain>
    </source>
</reference>
<dbReference type="Proteomes" id="UP000243015">
    <property type="component" value="Unassembled WGS sequence"/>
</dbReference>
<keyword evidence="6" id="KW-0788">Thiol protease</keyword>
<feature type="domain" description="DUF3638" evidence="8">
    <location>
        <begin position="2027"/>
        <end position="2247"/>
    </location>
</feature>
<dbReference type="InterPro" id="IPR027417">
    <property type="entry name" value="P-loop_NTPase"/>
</dbReference>
<dbReference type="Pfam" id="PF13092">
    <property type="entry name" value="CENP-L"/>
    <property type="match status" value="1"/>
</dbReference>
<evidence type="ECO:0000259" key="8">
    <source>
        <dbReference type="Pfam" id="PF12340"/>
    </source>
</evidence>
<dbReference type="Pfam" id="PF12340">
    <property type="entry name" value="DUF3638"/>
    <property type="match status" value="1"/>
</dbReference>
<evidence type="ECO:0000256" key="6">
    <source>
        <dbReference type="ARBA" id="ARBA00022807"/>
    </source>
</evidence>
<organism evidence="11 12">
    <name type="scientific">Trichophyton rubrum</name>
    <name type="common">Athlete's foot fungus</name>
    <name type="synonym">Epidermophyton rubrum</name>
    <dbReference type="NCBI Taxonomy" id="5551"/>
    <lineage>
        <taxon>Eukaryota</taxon>
        <taxon>Fungi</taxon>
        <taxon>Dikarya</taxon>
        <taxon>Ascomycota</taxon>
        <taxon>Pezizomycotina</taxon>
        <taxon>Eurotiomycetes</taxon>
        <taxon>Eurotiomycetidae</taxon>
        <taxon>Onygenales</taxon>
        <taxon>Arthrodermataceae</taxon>
        <taxon>Trichophyton</taxon>
    </lineage>
</organism>
<dbReference type="EMBL" id="LHPM01000018">
    <property type="protein sequence ID" value="OAL63368.1"/>
    <property type="molecule type" value="Genomic_DNA"/>
</dbReference>
<dbReference type="InterPro" id="IPR022099">
    <property type="entry name" value="DUF3638"/>
</dbReference>
<sequence>MKQHYPPSTCSKLEYVTNHIVLPPRLPGKEEVCEDDVRCELLEFLQTASITLKADSDTEISTVGRSILNVLEICKATNLRGKLDKSTLLHQFQTIQPNIPIILHVKEQNAGLLIWKNERDGEETVTFEAFEASPVSEKVLSAEGPLQWDFPGETVVIPNTMFTQPSFQESLSNFLESASTESIKRFAAGVLKGGSVAFENRDTTDPALITQMLMTLLEANGSRAFPPLLRKRVRDEVSWAPGGGKPWRRLPFWLVLRVGIERHLYMQFGATKGRAYYKFLLCLMFSAILGSGTDSLSPDRISLLTAKLARRLAKLEVDREKALHNDRVTYNRLFDRFELFFQTSISNARNHVADIWNTFKRSIQRKIPRLPLHADENSQYLSLTNSQKEIENVLSQYRIDRSWTSNNPSVKDFTPKRSNAFKKFANNYNSLSERERVSDEALKFPDNSAEETCIELAVMIWNYYNEAKPAYNGNPEQKSIMILHMMVLWVELDKFATKLYPLLLDYHPGISSGLLDVLQLSSLKDSIRLNAVQEYIETRCTRSLSRRTIFDDPTAGCFAERYFDLSEDSLRLQNLRSKIESQAQNNYDRKVQEWQQKSEIFEALQKKIALSSCTYINNRHGGVDHDKNCEKCDNQHRANRMTIQIHEHPLPENPVHAKAVLFELQCPEPFKSYRNATWLLFGIVACPHEQPPAYPRLLVSEYRELSKFVTGSSVGIVLASTTKSLLSTHYRGVYFPVRLEDICFDNNLRVRYYDTTNNIFPNRQSHVSSFSHHLQMPNLTNSPFSSITPPGSLSGSSSYEILASQSSCPPGLNAHEFMAYKSLFSGVVRRWPTILIELGSSNLNFSTKGPCTLICQLAIQAGPRDTNDIFRVVHKIFRDETFCNRLIKLLEERLIGIALNWRETDCMEMLITLILRLCALSPLRILDKAITLLKKIQETLLKWIRLLRKEICAAREPGMIENYSDFAFTVALLLRRTFAVYPENIPGYTGDMAENDIRCFIEASISLQDNVPPDLKSLSHFQWRALVRDLKMVYRMRPLLLQSLKNHPGSLGAVLTDIWAQNTLFLGQMSNLQLLGGDEWAQLVINPTNQTKRQVVHFHFLEGHLLVDGEPLATLPANYRNAVILDRLFGNQRLQVYPSSLHGMSYVLPFEVKKQRIHIGFRDGKPFVRAESRRTLYEFLPYEIFGDRRSFDLPGSLVENCIHWLDLNSGTIKIRRKPDIWYDKDSYWEVDFYKRKARRRTVTLIDPHSQLFRLIANVFDGFEHPGYITIYQPASKNLSVELRRLELDFIVTKSGLLRCKQLNALIDMNQDAGTWYGLKSKLVLRDVIDNEQRSIIVPMGPLQCTKNGIHVSIFAENLGTYGRFFINTSLGRLDCPVEPWTLYAKAQFHAYTSFVLPDELTGRTGTEEAVHCLKSGYSQPWTTLNPGPLGTLQTIALLAPGRVYYPPGSKTVQHTTWNENLTPWIQHEIFSSLVEKILETERTLRQFGNKDIDQPEVRPASDDFLMIRAYRRGNTYQRPNAGFDDLPVVKDEIYKPRDRFQGSRSRSNVFEISSLVKNWSTNTGPHADLIRRMESWPTIGGYSTVFDKVLLSDMLDIQFDESWGSIVNFCRDSEEKNKYHLMMTMALMSFSNSADMEIIRTLLLFATIPSLKSLTPPNWIHYKHFCYNQQPSVVYLRRLINNCCAPYAGDERGFLPLNVKTRKRFEAAEKEHEKRVEANAIAFSEYIFAQWPCLEPRIQGMPDFPLLNVQLALKIILPDWSRLFQNSELSNYLAKVQATLVSGNFGKFEQFDCCIKSTSTEIFPTGFRGQDIPTLTGNLLRKACTLYTHESHPTKNAITTYKASREEGIRRVFTGSDNPTSLPSQSSGFTHILDLEEIIGKIKDSPSLVRQQYGHDLMTSLEALRSVKSANDIPIGEEFDESTIYTNIGSATQKVESHAEHLRSALNKNDLRFRWLHPAGLWPCMTMVSLLEPLRSTFKGEFGAGMKESLIALAVEIIHRQRFLRIKDAYLRRKYKVLGEEKNCIPHSNWDPSLHPDWLLFQIDADICIRPNQVEVAHATIAPSSHANSVLQMNMGQGKTSCIIPMVAAVLSDTTKLLRVVVPKALLLQTSQVLQGKLGGLVGREIRHIPFSRRTPTSTDMIYSYLKLHKDIMSSAGVIVALPEHMMSFQLSGLQTLVDNKLPEARRMIKIHDWMQTVCRDVLDECDYTLAPRTQLIYPSGTQCTVDGHPHRWQTAEKLLELVSGHIWGLWQRYPGSIEVIQRPKGGFPIVYFLRKDAEEALLSYLVRDIIDGRTSVIPVQGCCRSEIMDIKTFISEVSISPKTVKRVSSLFPDNSAARQNIYLLRGLLVHRILLLTLKKRWNVQYGLHPLRDPIAVPFIAKGVPSEQAEWGHPDVAILFTCLAFYLSGLELSQMRQCLDDLMKSSDPSTVYEQWITNSETLPKIFQDWNSINTEDESQVYQLWVHLRYQMPVINYFLNQFVFPKHAKQFKVKLQASGWDIPLSSPHANLGTITTGFSGTNDNRTILPLTIKQQDLSSLAHTNAEVLTFVLRARNYVVAKYAEGKRLTEKGLLALLKRMEIRILIDAGAQILEMDNLSLAKEWLKVDPSAPAAMYFNSENKPYIIYRNGYRIPLLASPYAENLADCLVYLDEAHTRGTDLKIPAGAVGALTLGLGQTKDHTVQAAMRLRQLGTTQSVTFFAPPEVHHSILDSRNLPASASVTAADVIYWLLIQTCIGIEQIQPLYFSQGMDFCRRRQAAVDTPKYLTDQTQRQQYCKALHQEEMQTLQELFRPIAKVKSKAAVASYAPDIATHVKVLEHRKKGFQDFGDAVHSSALQEVEQEREVAYEVEAIREVQKAPRFKALNFPGLHEDIELFCRTGTLTSYSSAFQQAFTALRNTGIGQKYGINSCATSSKLFLSREFFKTVRLPVGEYNDGYIRQMNWILWNPTTEAALVIIPEEAELLIPLHQNAKHLHTRLLTYAAPVTRGMLHFSNLDFYSMPPLPENWKPPSWLTIELGILAGRVYFEYSEYEPICHYFGLTSSPVETVPSYEENDMASKVPTQDMDGENVIQTNNPTFTPKPLSFLQEWLALRRKGQDFSNSPMGYICQGKTLNERSPFFSSDRDIQVNVPKLKATDHSSDDGNVESPEASDYEPEYTGDQRRESTGKREIFMDDSSESDYQNRIDCQMGIFNRSIQKRYMAQSGTELFSTSWTLHRLSPLYHGQDSKTSLLEARDCIRAYANRLRDILTGNVLGGIVQTSTLSPNIGGLDDILARAGALKECKWANIPTWSYWNEEHSILEDPDQETSLTLTPDQSAGILISLQYDNATYKAALLAGPDGYRHEGDERPPEGTTFLPLLVTRMPNALRQSLLSFLSETFDTRISVLRLPSSFLCSAFERYLATLNRTASRTKKHAAYQTAASKVESRAFIESIMKEVQLTLSFPPPISTDLMSLNIHIPRDSLSAFYKHGLGSFEVESNTKSIERDVPSAPFLKALSEYFDHNLAMKLDLRDFTGRDSSSTGDSKGQNIRLTKVSCGAFVLGSEGRIKFLANPGRTILLNDSDEEEGDGIDVEEREKRLVWKANEELLRVLIARATGQWKADNDR</sequence>
<evidence type="ECO:0000256" key="3">
    <source>
        <dbReference type="ARBA" id="ARBA00022670"/>
    </source>
</evidence>
<feature type="domain" description="DUF3645" evidence="9">
    <location>
        <begin position="2369"/>
        <end position="2401"/>
    </location>
</feature>
<gene>
    <name evidence="11" type="ORF">A7C99_5762</name>
</gene>
<dbReference type="SUPFAM" id="SSF52540">
    <property type="entry name" value="P-loop containing nucleoside triphosphate hydrolases"/>
    <property type="match status" value="1"/>
</dbReference>
<protein>
    <recommendedName>
        <fullName evidence="2">ubiquitinyl hydrolase 1</fullName>
        <ecNumber evidence="2">3.4.19.12</ecNumber>
    </recommendedName>
</protein>
<dbReference type="Pfam" id="PF12359">
    <property type="entry name" value="DUF3645"/>
    <property type="match status" value="1"/>
</dbReference>
<dbReference type="InterPro" id="IPR025204">
    <property type="entry name" value="CENP-L"/>
</dbReference>
<dbReference type="InterPro" id="IPR022105">
    <property type="entry name" value="DUF3645"/>
</dbReference>
<comment type="catalytic activity">
    <reaction evidence="1">
        <text>Thiol-dependent hydrolysis of ester, thioester, amide, peptide and isopeptide bonds formed by the C-terminal Gly of ubiquitin (a 76-residue protein attached to proteins as an intracellular targeting signal).</text>
        <dbReference type="EC" id="3.4.19.12"/>
    </reaction>
</comment>
<proteinExistence type="predicted"/>
<keyword evidence="3" id="KW-0645">Protease</keyword>
<evidence type="ECO:0000259" key="10">
    <source>
        <dbReference type="Pfam" id="PF20255"/>
    </source>
</evidence>
<dbReference type="VEuPathDB" id="FungiDB:TERG_11590"/>
<dbReference type="PANTHER" id="PTHR13367">
    <property type="entry name" value="UBIQUITIN THIOESTERASE"/>
    <property type="match status" value="1"/>
</dbReference>
<dbReference type="Gene3D" id="3.40.50.300">
    <property type="entry name" value="P-loop containing nucleotide triphosphate hydrolases"/>
    <property type="match status" value="1"/>
</dbReference>
<dbReference type="InterPro" id="IPR046541">
    <property type="entry name" value="DUF6606"/>
</dbReference>
<dbReference type="PANTHER" id="PTHR13367:SF32">
    <property type="entry name" value="DUF6606 DOMAIN-CONTAINING PROTEIN"/>
    <property type="match status" value="1"/>
</dbReference>
<name>A0A178ETQ7_TRIRU</name>
<dbReference type="GO" id="GO:0006508">
    <property type="term" value="P:proteolysis"/>
    <property type="evidence" value="ECO:0007669"/>
    <property type="project" value="UniProtKB-KW"/>
</dbReference>
<dbReference type="InterPro" id="IPR051346">
    <property type="entry name" value="OTU_Deubiquitinase"/>
</dbReference>
<evidence type="ECO:0000256" key="7">
    <source>
        <dbReference type="SAM" id="MobiDB-lite"/>
    </source>
</evidence>
<evidence type="ECO:0000259" key="9">
    <source>
        <dbReference type="Pfam" id="PF12359"/>
    </source>
</evidence>
<evidence type="ECO:0000256" key="1">
    <source>
        <dbReference type="ARBA" id="ARBA00000707"/>
    </source>
</evidence>
<evidence type="ECO:0000313" key="11">
    <source>
        <dbReference type="EMBL" id="OAL63368.1"/>
    </source>
</evidence>
<dbReference type="GO" id="GO:0004843">
    <property type="term" value="F:cysteine-type deubiquitinase activity"/>
    <property type="evidence" value="ECO:0007669"/>
    <property type="project" value="UniProtKB-EC"/>
</dbReference>
<accession>A0A178ETQ7</accession>
<feature type="region of interest" description="Disordered" evidence="7">
    <location>
        <begin position="3131"/>
        <end position="3169"/>
    </location>
</feature>
<evidence type="ECO:0000313" key="12">
    <source>
        <dbReference type="Proteomes" id="UP000243015"/>
    </source>
</evidence>
<dbReference type="Pfam" id="PF20255">
    <property type="entry name" value="DUF6606"/>
    <property type="match status" value="1"/>
</dbReference>
<evidence type="ECO:0000256" key="5">
    <source>
        <dbReference type="ARBA" id="ARBA00022801"/>
    </source>
</evidence>
<dbReference type="VEuPathDB" id="FungiDB:TERG_11591"/>
<feature type="compositionally biased region" description="Basic and acidic residues" evidence="7">
    <location>
        <begin position="3159"/>
        <end position="3169"/>
    </location>
</feature>
<keyword evidence="5" id="KW-0378">Hydrolase</keyword>